<accession>A0A437MKR2</accession>
<evidence type="ECO:0008006" key="3">
    <source>
        <dbReference type="Google" id="ProtNLM"/>
    </source>
</evidence>
<proteinExistence type="predicted"/>
<name>A0A437MKR2_9SPHI</name>
<dbReference type="OrthoDB" id="707849at2"/>
<keyword evidence="2" id="KW-1185">Reference proteome</keyword>
<reference evidence="1 2" key="1">
    <citation type="submission" date="2019-01" db="EMBL/GenBank/DDBJ databases">
        <authorList>
            <person name="Chen W.-M."/>
        </authorList>
    </citation>
    <scope>NUCLEOTIDE SEQUENCE [LARGE SCALE GENOMIC DNA]</scope>
    <source>
        <strain evidence="1 2">YBJ-36</strain>
    </source>
</reference>
<dbReference type="Proteomes" id="UP000282759">
    <property type="component" value="Unassembled WGS sequence"/>
</dbReference>
<gene>
    <name evidence="1" type="ORF">EOD41_17645</name>
</gene>
<protein>
    <recommendedName>
        <fullName evidence="3">DUF4185 domain-containing protein</fullName>
    </recommendedName>
</protein>
<dbReference type="AlphaFoldDB" id="A0A437MKR2"/>
<comment type="caution">
    <text evidence="1">The sequence shown here is derived from an EMBL/GenBank/DDBJ whole genome shotgun (WGS) entry which is preliminary data.</text>
</comment>
<dbReference type="PROSITE" id="PS51257">
    <property type="entry name" value="PROKAR_LIPOPROTEIN"/>
    <property type="match status" value="1"/>
</dbReference>
<organism evidence="1 2">
    <name type="scientific">Mucilaginibacter limnophilus</name>
    <dbReference type="NCBI Taxonomy" id="1932778"/>
    <lineage>
        <taxon>Bacteria</taxon>
        <taxon>Pseudomonadati</taxon>
        <taxon>Bacteroidota</taxon>
        <taxon>Sphingobacteriia</taxon>
        <taxon>Sphingobacteriales</taxon>
        <taxon>Sphingobacteriaceae</taxon>
        <taxon>Mucilaginibacter</taxon>
    </lineage>
</organism>
<sequence length="384" mass="43023">MKRPLLYLSAIAIVAIAGCKKESSPSTKANATKLKAAATPATAAYLDTTVTNFFRRETGHIASDGGSSIPLSNGKVLWLMGDSHIDDYRASDGTIPYLFQVRNAALLQPKGDWNWRNTQTLIGNGNNPKSYLKNTDDTKKWIWPGSGIEVKGNLYVYCGYLQQTNTGFGFEAAPRDLWAKIQLSDMKVLFYVELPDFKGINFGLSFIKDPNSDYVYVFGNKMTFIYNDIFLARFKATTEPPVWEFYDGKDFSKDINKIKRVGEAMSSGCHVAQVGSQFVIVSTEFSVGCDQGKRIYISTSGSPRGPYTPNRAIYTITDTVENHYPFFYAPVLHPEYINEKNEVLLTYAINGYPGCLPDHVNFRSDPDRYRLRGVRIPYSVIAAR</sequence>
<dbReference type="RefSeq" id="WP_127707397.1">
    <property type="nucleotide sequence ID" value="NZ_SACK01000009.1"/>
</dbReference>
<evidence type="ECO:0000313" key="1">
    <source>
        <dbReference type="EMBL" id="RVT98196.1"/>
    </source>
</evidence>
<evidence type="ECO:0000313" key="2">
    <source>
        <dbReference type="Proteomes" id="UP000282759"/>
    </source>
</evidence>
<dbReference type="EMBL" id="SACK01000009">
    <property type="protein sequence ID" value="RVT98196.1"/>
    <property type="molecule type" value="Genomic_DNA"/>
</dbReference>